<dbReference type="RefSeq" id="WP_248355786.1">
    <property type="nucleotide sequence ID" value="NZ_AP025591.1"/>
</dbReference>
<evidence type="ECO:0000313" key="2">
    <source>
        <dbReference type="Proteomes" id="UP001162891"/>
    </source>
</evidence>
<gene>
    <name evidence="1" type="ORF">AMOR_53230</name>
</gene>
<dbReference type="Proteomes" id="UP001162891">
    <property type="component" value="Chromosome"/>
</dbReference>
<evidence type="ECO:0000313" key="1">
    <source>
        <dbReference type="EMBL" id="BDG06327.1"/>
    </source>
</evidence>
<keyword evidence="2" id="KW-1185">Reference proteome</keyword>
<proteinExistence type="predicted"/>
<dbReference type="EMBL" id="AP025591">
    <property type="protein sequence ID" value="BDG06327.1"/>
    <property type="molecule type" value="Genomic_DNA"/>
</dbReference>
<organism evidence="1 2">
    <name type="scientific">Anaeromyxobacter oryzae</name>
    <dbReference type="NCBI Taxonomy" id="2918170"/>
    <lineage>
        <taxon>Bacteria</taxon>
        <taxon>Pseudomonadati</taxon>
        <taxon>Myxococcota</taxon>
        <taxon>Myxococcia</taxon>
        <taxon>Myxococcales</taxon>
        <taxon>Cystobacterineae</taxon>
        <taxon>Anaeromyxobacteraceae</taxon>
        <taxon>Anaeromyxobacter</taxon>
    </lineage>
</organism>
<accession>A0ABM7X3I7</accession>
<protein>
    <submittedName>
        <fullName evidence="1">Uncharacterized protein</fullName>
    </submittedName>
</protein>
<reference evidence="2" key="1">
    <citation type="journal article" date="2022" name="Int. J. Syst. Evol. Microbiol.">
        <title>Anaeromyxobacter oryzae sp. nov., Anaeromyxobacter diazotrophicus sp. nov. and Anaeromyxobacter paludicola sp. nov., isolated from paddy soils.</title>
        <authorList>
            <person name="Itoh H."/>
            <person name="Xu Z."/>
            <person name="Mise K."/>
            <person name="Masuda Y."/>
            <person name="Ushijima N."/>
            <person name="Hayakawa C."/>
            <person name="Shiratori Y."/>
            <person name="Senoo K."/>
        </authorList>
    </citation>
    <scope>NUCLEOTIDE SEQUENCE [LARGE SCALE GENOMIC DNA]</scope>
    <source>
        <strain evidence="2">Red232</strain>
    </source>
</reference>
<sequence length="101" mass="11024">MIEKLASLAAPGRLSWLLAEGARGHHPLFAPAEIRSAFETPEEVLGRDEADRVEDALLAICQEPLDVARATVDALPPGDRRALIRLYFGLLDRVGGEGERH</sequence>
<name>A0ABM7X3I7_9BACT</name>